<comment type="caution">
    <text evidence="5">The sequence shown here is derived from an EMBL/GenBank/DDBJ whole genome shotgun (WGS) entry which is preliminary data.</text>
</comment>
<evidence type="ECO:0000256" key="4">
    <source>
        <dbReference type="ARBA" id="ARBA00022729"/>
    </source>
</evidence>
<dbReference type="RefSeq" id="WP_147163292.1">
    <property type="nucleotide sequence ID" value="NZ_BJZO01000031.1"/>
</dbReference>
<gene>
    <name evidence="5" type="ORF">ROR02_13830</name>
</gene>
<evidence type="ECO:0000256" key="3">
    <source>
        <dbReference type="ARBA" id="ARBA00022448"/>
    </source>
</evidence>
<dbReference type="InterPro" id="IPR006059">
    <property type="entry name" value="SBP"/>
</dbReference>
<dbReference type="SUPFAM" id="SSF53850">
    <property type="entry name" value="Periplasmic binding protein-like II"/>
    <property type="match status" value="1"/>
</dbReference>
<dbReference type="Proteomes" id="UP000321567">
    <property type="component" value="Unassembled WGS sequence"/>
</dbReference>
<evidence type="ECO:0000256" key="2">
    <source>
        <dbReference type="ARBA" id="ARBA00008520"/>
    </source>
</evidence>
<organism evidence="5 6">
    <name type="scientific">Pararhodospirillum oryzae</name>
    <dbReference type="NCBI Taxonomy" id="478448"/>
    <lineage>
        <taxon>Bacteria</taxon>
        <taxon>Pseudomonadati</taxon>
        <taxon>Pseudomonadota</taxon>
        <taxon>Alphaproteobacteria</taxon>
        <taxon>Rhodospirillales</taxon>
        <taxon>Rhodospirillaceae</taxon>
        <taxon>Pararhodospirillum</taxon>
    </lineage>
</organism>
<proteinExistence type="inferred from homology"/>
<dbReference type="PANTHER" id="PTHR43649:SF34">
    <property type="entry name" value="ABC TRANSPORTER PERIPLASMIC-BINDING PROTEIN YCJN-RELATED"/>
    <property type="match status" value="1"/>
</dbReference>
<dbReference type="PANTHER" id="PTHR43649">
    <property type="entry name" value="ARABINOSE-BINDING PROTEIN-RELATED"/>
    <property type="match status" value="1"/>
</dbReference>
<dbReference type="GO" id="GO:0042597">
    <property type="term" value="C:periplasmic space"/>
    <property type="evidence" value="ECO:0007669"/>
    <property type="project" value="UniProtKB-SubCell"/>
</dbReference>
<keyword evidence="4" id="KW-0732">Signal</keyword>
<name>A0A512H721_9PROT</name>
<keyword evidence="6" id="KW-1185">Reference proteome</keyword>
<dbReference type="AlphaFoldDB" id="A0A512H721"/>
<dbReference type="EMBL" id="BJZO01000031">
    <property type="protein sequence ID" value="GEO81252.1"/>
    <property type="molecule type" value="Genomic_DNA"/>
</dbReference>
<dbReference type="InterPro" id="IPR050490">
    <property type="entry name" value="Bact_solute-bd_prot1"/>
</dbReference>
<dbReference type="OrthoDB" id="9812682at2"/>
<dbReference type="Pfam" id="PF01547">
    <property type="entry name" value="SBP_bac_1"/>
    <property type="match status" value="1"/>
</dbReference>
<accession>A0A512H721</accession>
<keyword evidence="3" id="KW-0813">Transport</keyword>
<dbReference type="Gene3D" id="3.40.190.10">
    <property type="entry name" value="Periplasmic binding protein-like II"/>
    <property type="match status" value="2"/>
</dbReference>
<evidence type="ECO:0000313" key="5">
    <source>
        <dbReference type="EMBL" id="GEO81252.1"/>
    </source>
</evidence>
<evidence type="ECO:0000313" key="6">
    <source>
        <dbReference type="Proteomes" id="UP000321567"/>
    </source>
</evidence>
<comment type="similarity">
    <text evidence="2">Belongs to the bacterial solute-binding protein 1 family.</text>
</comment>
<reference evidence="5 6" key="1">
    <citation type="submission" date="2019-07" db="EMBL/GenBank/DDBJ databases">
        <title>Whole genome shotgun sequence of Rhodospirillum oryzae NBRC 107573.</title>
        <authorList>
            <person name="Hosoyama A."/>
            <person name="Uohara A."/>
            <person name="Ohji S."/>
            <person name="Ichikawa N."/>
        </authorList>
    </citation>
    <scope>NUCLEOTIDE SEQUENCE [LARGE SCALE GENOMIC DNA]</scope>
    <source>
        <strain evidence="5 6">NBRC 107573</strain>
    </source>
</reference>
<protein>
    <submittedName>
        <fullName evidence="5">Sugar ABC transporter substrate-binding protein</fullName>
    </submittedName>
</protein>
<sequence>MSIIIRTVPRYHLLVVLAFLSGLGTGSLPPAWAASSPESGPADASPSAPALRIAVQDASAIGGPAESHGATWVARASAHPTPMGVSVERIPFGHLYERELAALNGSAPPFDVIFYAPAWAGDFAPYLQEVPSWVAEDESFDDIHPTFRDRLMKWDGRWLSVTVDGDLFSGYYRRDLFEDPDNRREFAARYGFELMPPTTWKQYRAIAEFFTGRPGPDGTPLYGTAEAFARGGQQFWTAFARAAAYTNPPGQTGAQFFDPDTMKPEVNNPGWVRAISDYVDILRFCPPDAVHYGIAESRKAFIEGRTALTLDWGDTGPMAENTALSRIVDKVGYFVLPGASEVWNSRTRAWETVPHGRRVPFLAFGGWVAAVPRNAPHPQEAWHYIMWFSSVANSLADVLDGSTGVNPYRYSHFSEIDAWTRVFSRRAAADYLGVIKSSLDSPNVALDLRLPGFNEYTEAFEEQMSGVLAGTVAVQPALDAVAQAWDAITERRGRDSQRALYRASMGLPPRP</sequence>
<comment type="subcellular location">
    <subcellularLocation>
        <location evidence="1">Periplasm</location>
    </subcellularLocation>
</comment>
<evidence type="ECO:0000256" key="1">
    <source>
        <dbReference type="ARBA" id="ARBA00004418"/>
    </source>
</evidence>